<dbReference type="Proteomes" id="UP000887159">
    <property type="component" value="Unassembled WGS sequence"/>
</dbReference>
<organism evidence="1 2">
    <name type="scientific">Trichonephila clavipes</name>
    <name type="common">Golden silk orbweaver</name>
    <name type="synonym">Nephila clavipes</name>
    <dbReference type="NCBI Taxonomy" id="2585209"/>
    <lineage>
        <taxon>Eukaryota</taxon>
        <taxon>Metazoa</taxon>
        <taxon>Ecdysozoa</taxon>
        <taxon>Arthropoda</taxon>
        <taxon>Chelicerata</taxon>
        <taxon>Arachnida</taxon>
        <taxon>Araneae</taxon>
        <taxon>Araneomorphae</taxon>
        <taxon>Entelegynae</taxon>
        <taxon>Araneoidea</taxon>
        <taxon>Nephilidae</taxon>
        <taxon>Trichonephila</taxon>
    </lineage>
</organism>
<accession>A0A8X7BCU1</accession>
<dbReference type="AlphaFoldDB" id="A0A8X7BCU1"/>
<comment type="caution">
    <text evidence="1">The sequence shown here is derived from an EMBL/GenBank/DDBJ whole genome shotgun (WGS) entry which is preliminary data.</text>
</comment>
<keyword evidence="2" id="KW-1185">Reference proteome</keyword>
<evidence type="ECO:0000313" key="1">
    <source>
        <dbReference type="EMBL" id="GFY25802.1"/>
    </source>
</evidence>
<dbReference type="EMBL" id="BMAU01021373">
    <property type="protein sequence ID" value="GFY25802.1"/>
    <property type="molecule type" value="Genomic_DNA"/>
</dbReference>
<sequence length="115" mass="13881">MAWRVLPDWNPGKHNVVLRTHVESPSVVARLWNRFQETGNLTVRRNKRECYAAFKDSCSWQQDEFGCPAKQYLISFMREGSLRRPMVCIPLRKRHRVMSKRWAAEHRDWEQHDWS</sequence>
<gene>
    <name evidence="1" type="ORF">TNCV_1915521</name>
</gene>
<name>A0A8X7BCU1_TRICX</name>
<reference evidence="1" key="1">
    <citation type="submission" date="2020-08" db="EMBL/GenBank/DDBJ databases">
        <title>Multicomponent nature underlies the extraordinary mechanical properties of spider dragline silk.</title>
        <authorList>
            <person name="Kono N."/>
            <person name="Nakamura H."/>
            <person name="Mori M."/>
            <person name="Yoshida Y."/>
            <person name="Ohtoshi R."/>
            <person name="Malay A.D."/>
            <person name="Moran D.A.P."/>
            <person name="Tomita M."/>
            <person name="Numata K."/>
            <person name="Arakawa K."/>
        </authorList>
    </citation>
    <scope>NUCLEOTIDE SEQUENCE</scope>
</reference>
<protein>
    <submittedName>
        <fullName evidence="1">Uncharacterized protein</fullName>
    </submittedName>
</protein>
<proteinExistence type="predicted"/>
<evidence type="ECO:0000313" key="2">
    <source>
        <dbReference type="Proteomes" id="UP000887159"/>
    </source>
</evidence>